<evidence type="ECO:0000259" key="10">
    <source>
        <dbReference type="Pfam" id="PF02770"/>
    </source>
</evidence>
<dbReference type="Pfam" id="PF02770">
    <property type="entry name" value="Acyl-CoA_dh_M"/>
    <property type="match status" value="1"/>
</dbReference>
<dbReference type="PROSITE" id="PS00073">
    <property type="entry name" value="ACYL_COA_DH_2"/>
    <property type="match status" value="1"/>
</dbReference>
<evidence type="ECO:0000256" key="6">
    <source>
        <dbReference type="ARBA" id="ARBA00052546"/>
    </source>
</evidence>
<dbReference type="InterPro" id="IPR013786">
    <property type="entry name" value="AcylCoA_DH/ox_N"/>
</dbReference>
<dbReference type="InterPro" id="IPR006089">
    <property type="entry name" value="Acyl-CoA_DH_CS"/>
</dbReference>
<gene>
    <name evidence="12" type="ORF">C8J48_3127</name>
</gene>
<dbReference type="InterPro" id="IPR036250">
    <property type="entry name" value="AcylCo_DH-like_C"/>
</dbReference>
<comment type="cofactor">
    <cofactor evidence="1 8">
        <name>FAD</name>
        <dbReference type="ChEBI" id="CHEBI:57692"/>
    </cofactor>
</comment>
<dbReference type="InterPro" id="IPR009075">
    <property type="entry name" value="AcylCo_DH/oxidase_C"/>
</dbReference>
<accession>A0A2T4Z4K0</accession>
<dbReference type="FunFam" id="2.40.110.10:FF:000001">
    <property type="entry name" value="Acyl-CoA dehydrogenase, mitochondrial"/>
    <property type="match status" value="1"/>
</dbReference>
<dbReference type="CDD" id="cd01158">
    <property type="entry name" value="SCAD_SBCAD"/>
    <property type="match status" value="1"/>
</dbReference>
<evidence type="ECO:0000256" key="4">
    <source>
        <dbReference type="ARBA" id="ARBA00022827"/>
    </source>
</evidence>
<name>A0A2T4Z4K0_9BACL</name>
<evidence type="ECO:0000313" key="12">
    <source>
        <dbReference type="EMBL" id="PTM56802.1"/>
    </source>
</evidence>
<organism evidence="12 13">
    <name type="scientific">Desmospora activa DSM 45169</name>
    <dbReference type="NCBI Taxonomy" id="1121389"/>
    <lineage>
        <taxon>Bacteria</taxon>
        <taxon>Bacillati</taxon>
        <taxon>Bacillota</taxon>
        <taxon>Bacilli</taxon>
        <taxon>Bacillales</taxon>
        <taxon>Thermoactinomycetaceae</taxon>
        <taxon>Desmospora</taxon>
    </lineage>
</organism>
<proteinExistence type="inferred from homology"/>
<dbReference type="FunFam" id="1.10.540.10:FF:000002">
    <property type="entry name" value="Acyl-CoA dehydrogenase FadE19"/>
    <property type="match status" value="1"/>
</dbReference>
<dbReference type="RefSeq" id="WP_107728103.1">
    <property type="nucleotide sequence ID" value="NZ_PZZP01000002.1"/>
</dbReference>
<comment type="catalytic activity">
    <reaction evidence="6">
        <text>a 2,3-saturated acyl-CoA + A = a 2,3-dehydroacyl-CoA + AH2</text>
        <dbReference type="Rhea" id="RHEA:48608"/>
        <dbReference type="ChEBI" id="CHEBI:13193"/>
        <dbReference type="ChEBI" id="CHEBI:17499"/>
        <dbReference type="ChEBI" id="CHEBI:60015"/>
        <dbReference type="ChEBI" id="CHEBI:65111"/>
    </reaction>
</comment>
<evidence type="ECO:0000256" key="3">
    <source>
        <dbReference type="ARBA" id="ARBA00022630"/>
    </source>
</evidence>
<evidence type="ECO:0000256" key="5">
    <source>
        <dbReference type="ARBA" id="ARBA00023002"/>
    </source>
</evidence>
<dbReference type="PIRSF" id="PIRSF016578">
    <property type="entry name" value="HsaA"/>
    <property type="match status" value="1"/>
</dbReference>
<dbReference type="AlphaFoldDB" id="A0A2T4Z4K0"/>
<feature type="domain" description="Acyl-CoA dehydrogenase/oxidase C-terminal" evidence="9">
    <location>
        <begin position="229"/>
        <end position="378"/>
    </location>
</feature>
<dbReference type="Pfam" id="PF02771">
    <property type="entry name" value="Acyl-CoA_dh_N"/>
    <property type="match status" value="1"/>
</dbReference>
<dbReference type="SUPFAM" id="SSF47203">
    <property type="entry name" value="Acyl-CoA dehydrogenase C-terminal domain-like"/>
    <property type="match status" value="1"/>
</dbReference>
<evidence type="ECO:0000256" key="7">
    <source>
        <dbReference type="ARBA" id="ARBA00067585"/>
    </source>
</evidence>
<evidence type="ECO:0000256" key="8">
    <source>
        <dbReference type="RuleBase" id="RU362125"/>
    </source>
</evidence>
<dbReference type="Pfam" id="PF00441">
    <property type="entry name" value="Acyl-CoA_dh_1"/>
    <property type="match status" value="1"/>
</dbReference>
<dbReference type="PANTHER" id="PTHR43884">
    <property type="entry name" value="ACYL-COA DEHYDROGENASE"/>
    <property type="match status" value="1"/>
</dbReference>
<dbReference type="GO" id="GO:0003995">
    <property type="term" value="F:acyl-CoA dehydrogenase activity"/>
    <property type="evidence" value="ECO:0007669"/>
    <property type="project" value="InterPro"/>
</dbReference>
<feature type="domain" description="Acyl-CoA oxidase/dehydrogenase middle" evidence="10">
    <location>
        <begin position="122"/>
        <end position="217"/>
    </location>
</feature>
<evidence type="ECO:0000259" key="9">
    <source>
        <dbReference type="Pfam" id="PF00441"/>
    </source>
</evidence>
<evidence type="ECO:0000256" key="2">
    <source>
        <dbReference type="ARBA" id="ARBA00009347"/>
    </source>
</evidence>
<dbReference type="SUPFAM" id="SSF56645">
    <property type="entry name" value="Acyl-CoA dehydrogenase NM domain-like"/>
    <property type="match status" value="1"/>
</dbReference>
<feature type="domain" description="Acyl-CoA dehydrogenase/oxidase N-terminal" evidence="11">
    <location>
        <begin position="7"/>
        <end position="118"/>
    </location>
</feature>
<evidence type="ECO:0000256" key="1">
    <source>
        <dbReference type="ARBA" id="ARBA00001974"/>
    </source>
</evidence>
<dbReference type="PANTHER" id="PTHR43884:SF12">
    <property type="entry name" value="ISOVALERYL-COA DEHYDROGENASE, MITOCHONDRIAL-RELATED"/>
    <property type="match status" value="1"/>
</dbReference>
<evidence type="ECO:0000313" key="13">
    <source>
        <dbReference type="Proteomes" id="UP000241639"/>
    </source>
</evidence>
<dbReference type="InterPro" id="IPR006091">
    <property type="entry name" value="Acyl-CoA_Oxase/DH_mid-dom"/>
</dbReference>
<dbReference type="Gene3D" id="1.10.540.10">
    <property type="entry name" value="Acyl-CoA dehydrogenase/oxidase, N-terminal domain"/>
    <property type="match status" value="1"/>
</dbReference>
<evidence type="ECO:0000259" key="11">
    <source>
        <dbReference type="Pfam" id="PF02771"/>
    </source>
</evidence>
<dbReference type="FunFam" id="1.20.140.10:FF:000004">
    <property type="entry name" value="Acyl-CoA dehydrogenase FadE25"/>
    <property type="match status" value="1"/>
</dbReference>
<comment type="similarity">
    <text evidence="2 8">Belongs to the acyl-CoA dehydrogenase family.</text>
</comment>
<dbReference type="Gene3D" id="2.40.110.10">
    <property type="entry name" value="Butyryl-CoA Dehydrogenase, subunit A, domain 2"/>
    <property type="match status" value="1"/>
</dbReference>
<keyword evidence="3 8" id="KW-0285">Flavoprotein</keyword>
<keyword evidence="4 8" id="KW-0274">FAD</keyword>
<protein>
    <recommendedName>
        <fullName evidence="7">Acyl-CoA dehydrogenase</fullName>
    </recommendedName>
</protein>
<keyword evidence="5 8" id="KW-0560">Oxidoreductase</keyword>
<dbReference type="InterPro" id="IPR009100">
    <property type="entry name" value="AcylCoA_DH/oxidase_NM_dom_sf"/>
</dbReference>
<dbReference type="Proteomes" id="UP000241639">
    <property type="component" value="Unassembled WGS sequence"/>
</dbReference>
<dbReference type="Gene3D" id="1.20.140.10">
    <property type="entry name" value="Butyryl-CoA Dehydrogenase, subunit A, domain 3"/>
    <property type="match status" value="1"/>
</dbReference>
<keyword evidence="13" id="KW-1185">Reference proteome</keyword>
<reference evidence="12 13" key="1">
    <citation type="submission" date="2018-04" db="EMBL/GenBank/DDBJ databases">
        <title>Genomic Encyclopedia of Archaeal and Bacterial Type Strains, Phase II (KMG-II): from individual species to whole genera.</title>
        <authorList>
            <person name="Goeker M."/>
        </authorList>
    </citation>
    <scope>NUCLEOTIDE SEQUENCE [LARGE SCALE GENOMIC DNA]</scope>
    <source>
        <strain evidence="12 13">DSM 45169</strain>
    </source>
</reference>
<dbReference type="EMBL" id="PZZP01000002">
    <property type="protein sequence ID" value="PTM56802.1"/>
    <property type="molecule type" value="Genomic_DNA"/>
</dbReference>
<dbReference type="InterPro" id="IPR037069">
    <property type="entry name" value="AcylCoA_DH/ox_N_sf"/>
</dbReference>
<dbReference type="InterPro" id="IPR046373">
    <property type="entry name" value="Acyl-CoA_Oxase/DH_mid-dom_sf"/>
</dbReference>
<sequence>MNLRFNQEQDMMRKTVREFARKEILPLVQEMDETDRFPRELVAKMGELGLMGIPVPEKWGGAGFDYTSYILALEELSQVSATVGVILAVHTSVATLPILHHGTPEQKQKYVSKLATGEYLGAFALTEAHAGSDTSNIRTRASKHGDCYILNGSKMFITNAGEADIYVTFAVTDPDKGSKGITAFIVEKGTPGFSIGKKEKKMGLHGSNTCEVIFEQVEVPMENRLGEEGEGIAIALSNLAGGRIGIAAQAVGIAIAALEAAQSYAGERYQFGQPLAAQQAIQFKLADMATAVEAAHLLIYRAAELYQQGCDCKREAAMAKLFASDTAVRVTTEAIQVFGGYGYTRDYPVERFFRDAKITQIYEGTNEIQRIVIAKELLQGS</sequence>
<comment type="caution">
    <text evidence="12">The sequence shown here is derived from an EMBL/GenBank/DDBJ whole genome shotgun (WGS) entry which is preliminary data.</text>
</comment>
<dbReference type="OrthoDB" id="9802447at2"/>
<dbReference type="GO" id="GO:0050660">
    <property type="term" value="F:flavin adenine dinucleotide binding"/>
    <property type="evidence" value="ECO:0007669"/>
    <property type="project" value="InterPro"/>
</dbReference>